<name>A0A0E9ND07_SAICN</name>
<evidence type="ECO:0000313" key="1">
    <source>
        <dbReference type="EMBL" id="GAO47295.1"/>
    </source>
</evidence>
<comment type="caution">
    <text evidence="1">The sequence shown here is derived from an EMBL/GenBank/DDBJ whole genome shotgun (WGS) entry which is preliminary data.</text>
</comment>
<reference evidence="1 2" key="1">
    <citation type="journal article" date="2011" name="J. Gen. Appl. Microbiol.">
        <title>Draft genome sequencing of the enigmatic yeast Saitoella complicata.</title>
        <authorList>
            <person name="Nishida H."/>
            <person name="Hamamoto M."/>
            <person name="Sugiyama J."/>
        </authorList>
    </citation>
    <scope>NUCLEOTIDE SEQUENCE [LARGE SCALE GENOMIC DNA]</scope>
    <source>
        <strain evidence="1 2">NRRL Y-17804</strain>
    </source>
</reference>
<dbReference type="AlphaFoldDB" id="A0A0E9ND07"/>
<evidence type="ECO:0000313" key="2">
    <source>
        <dbReference type="Proteomes" id="UP000033140"/>
    </source>
</evidence>
<protein>
    <submittedName>
        <fullName evidence="1">Uncharacterized protein</fullName>
    </submittedName>
</protein>
<dbReference type="Proteomes" id="UP000033140">
    <property type="component" value="Unassembled WGS sequence"/>
</dbReference>
<reference evidence="1 2" key="2">
    <citation type="journal article" date="2014" name="J. Gen. Appl. Microbiol.">
        <title>The early diverging ascomycetous budding yeast Saitoella complicata has three histone deacetylases belonging to the Clr6, Hos2, and Rpd3 lineages.</title>
        <authorList>
            <person name="Nishida H."/>
            <person name="Matsumoto T."/>
            <person name="Kondo S."/>
            <person name="Hamamoto M."/>
            <person name="Yoshikawa H."/>
        </authorList>
    </citation>
    <scope>NUCLEOTIDE SEQUENCE [LARGE SCALE GENOMIC DNA]</scope>
    <source>
        <strain evidence="1 2">NRRL Y-17804</strain>
    </source>
</reference>
<reference evidence="1 2" key="3">
    <citation type="journal article" date="2015" name="Genome Announc.">
        <title>Draft Genome Sequence of the Archiascomycetous Yeast Saitoella complicata.</title>
        <authorList>
            <person name="Yamauchi K."/>
            <person name="Kondo S."/>
            <person name="Hamamoto M."/>
            <person name="Takahashi Y."/>
            <person name="Ogura Y."/>
            <person name="Hayashi T."/>
            <person name="Nishida H."/>
        </authorList>
    </citation>
    <scope>NUCLEOTIDE SEQUENCE [LARGE SCALE GENOMIC DNA]</scope>
    <source>
        <strain evidence="1 2">NRRL Y-17804</strain>
    </source>
</reference>
<organism evidence="1 2">
    <name type="scientific">Saitoella complicata (strain BCRC 22490 / CBS 7301 / JCM 7358 / NBRC 10748 / NRRL Y-17804)</name>
    <dbReference type="NCBI Taxonomy" id="698492"/>
    <lineage>
        <taxon>Eukaryota</taxon>
        <taxon>Fungi</taxon>
        <taxon>Dikarya</taxon>
        <taxon>Ascomycota</taxon>
        <taxon>Taphrinomycotina</taxon>
        <taxon>Taphrinomycotina incertae sedis</taxon>
        <taxon>Saitoella</taxon>
    </lineage>
</organism>
<keyword evidence="2" id="KW-1185">Reference proteome</keyword>
<accession>A0A0E9ND07</accession>
<sequence>MRAQTARIEDVKLDQSLAFPEVEGKGRQSPRRATAPVVLAGGVEEPDQRAQAEEPGPRLADLALFRYICSSKRGRCSTGACCWRSCRR</sequence>
<dbReference type="EMBL" id="BACD03000008">
    <property type="protein sequence ID" value="GAO47295.1"/>
    <property type="molecule type" value="Genomic_DNA"/>
</dbReference>
<proteinExistence type="predicted"/>
<gene>
    <name evidence="1" type="ORF">G7K_1504-t1</name>
</gene>